<evidence type="ECO:0000313" key="2">
    <source>
        <dbReference type="EMBL" id="KNZ54026.1"/>
    </source>
</evidence>
<evidence type="ECO:0000256" key="1">
    <source>
        <dbReference type="SAM" id="Phobius"/>
    </source>
</evidence>
<feature type="transmembrane region" description="Helical" evidence="1">
    <location>
        <begin position="108"/>
        <end position="126"/>
    </location>
</feature>
<sequence length="390" mass="44226">MTDQAQVLSISFKVAVLAPESPQDLICSEPRLSFSPRFFDSQSSKTHPHSSTLVLAQTQLSLSLRFTSLNGGPPFSFFFFFYYSQLLLLTPCFFSVPCSLLSPQSQLVVSPLILCLSVVCFLSNIFWLSFSLLSSCVFLILLFLVLGLFCLSKLTCYTYTIFTVSEKPENHPKFCAGLESCNVLFHQLDYENICVYEMGMATPLMDSTAGTVLQRKLISCESRVGFFLCGIELSHLLDEKILGRYQLEFNISFTIIHTGLIQPTFNTLPTEPRGTPLRWHLPGKCQKLSPGVVLWGCSCQIWVVFPSYLRVCRDRLSDTQEWKNLSLIRERQKDCTWAATRIRLRVYVEECNAVELDRIISECLSIMVESLVLPLAPITNGMKFLWTLDN</sequence>
<dbReference type="EMBL" id="LAVV01008024">
    <property type="protein sequence ID" value="KNZ54026.1"/>
    <property type="molecule type" value="Genomic_DNA"/>
</dbReference>
<gene>
    <name evidence="2" type="ORF">VP01_306g3</name>
</gene>
<protein>
    <submittedName>
        <fullName evidence="2">Uncharacterized protein</fullName>
    </submittedName>
</protein>
<name>A0A0L6UZQ3_9BASI</name>
<keyword evidence="1" id="KW-1133">Transmembrane helix</keyword>
<keyword evidence="3" id="KW-1185">Reference proteome</keyword>
<dbReference type="Proteomes" id="UP000037035">
    <property type="component" value="Unassembled WGS sequence"/>
</dbReference>
<feature type="transmembrane region" description="Helical" evidence="1">
    <location>
        <begin position="132"/>
        <end position="151"/>
    </location>
</feature>
<reference evidence="2 3" key="1">
    <citation type="submission" date="2015-08" db="EMBL/GenBank/DDBJ databases">
        <title>Next Generation Sequencing and Analysis of the Genome of Puccinia sorghi L Schw, the Causal Agent of Maize Common Rust.</title>
        <authorList>
            <person name="Rochi L."/>
            <person name="Burguener G."/>
            <person name="Darino M."/>
            <person name="Turjanski A."/>
            <person name="Kreff E."/>
            <person name="Dieguez M.J."/>
            <person name="Sacco F."/>
        </authorList>
    </citation>
    <scope>NUCLEOTIDE SEQUENCE [LARGE SCALE GENOMIC DNA]</scope>
    <source>
        <strain evidence="2 3">RO10H11247</strain>
    </source>
</reference>
<proteinExistence type="predicted"/>
<comment type="caution">
    <text evidence="2">The sequence shown here is derived from an EMBL/GenBank/DDBJ whole genome shotgun (WGS) entry which is preliminary data.</text>
</comment>
<accession>A0A0L6UZQ3</accession>
<evidence type="ECO:0000313" key="3">
    <source>
        <dbReference type="Proteomes" id="UP000037035"/>
    </source>
</evidence>
<feature type="transmembrane region" description="Helical" evidence="1">
    <location>
        <begin position="75"/>
        <end position="96"/>
    </location>
</feature>
<organism evidence="2 3">
    <name type="scientific">Puccinia sorghi</name>
    <dbReference type="NCBI Taxonomy" id="27349"/>
    <lineage>
        <taxon>Eukaryota</taxon>
        <taxon>Fungi</taxon>
        <taxon>Dikarya</taxon>
        <taxon>Basidiomycota</taxon>
        <taxon>Pucciniomycotina</taxon>
        <taxon>Pucciniomycetes</taxon>
        <taxon>Pucciniales</taxon>
        <taxon>Pucciniaceae</taxon>
        <taxon>Puccinia</taxon>
    </lineage>
</organism>
<keyword evidence="1" id="KW-0472">Membrane</keyword>
<keyword evidence="1" id="KW-0812">Transmembrane</keyword>
<dbReference type="VEuPathDB" id="FungiDB:VP01_306g3"/>
<dbReference type="AlphaFoldDB" id="A0A0L6UZQ3"/>